<gene>
    <name evidence="4" type="ORF">EXJ73_16830</name>
</gene>
<dbReference type="PROSITE" id="PS50110">
    <property type="entry name" value="RESPONSE_REGULATORY"/>
    <property type="match status" value="1"/>
</dbReference>
<keyword evidence="5" id="KW-1185">Reference proteome</keyword>
<proteinExistence type="predicted"/>
<protein>
    <submittedName>
        <fullName evidence="4">Response regulator</fullName>
    </submittedName>
</protein>
<dbReference type="Pfam" id="PF00072">
    <property type="entry name" value="Response_reg"/>
    <property type="match status" value="1"/>
</dbReference>
<dbReference type="Gene3D" id="3.40.50.2300">
    <property type="match status" value="1"/>
</dbReference>
<evidence type="ECO:0000256" key="1">
    <source>
        <dbReference type="ARBA" id="ARBA00022553"/>
    </source>
</evidence>
<accession>A0A9X4LIH2</accession>
<dbReference type="PANTHER" id="PTHR44591:SF3">
    <property type="entry name" value="RESPONSE REGULATORY DOMAIN-CONTAINING PROTEIN"/>
    <property type="match status" value="1"/>
</dbReference>
<dbReference type="SMART" id="SM00448">
    <property type="entry name" value="REC"/>
    <property type="match status" value="1"/>
</dbReference>
<organism evidence="4 5">
    <name type="scientific">Pelomonas aquatica</name>
    <dbReference type="NCBI Taxonomy" id="431058"/>
    <lineage>
        <taxon>Bacteria</taxon>
        <taxon>Pseudomonadati</taxon>
        <taxon>Pseudomonadota</taxon>
        <taxon>Betaproteobacteria</taxon>
        <taxon>Burkholderiales</taxon>
        <taxon>Sphaerotilaceae</taxon>
        <taxon>Roseateles</taxon>
    </lineage>
</organism>
<evidence type="ECO:0000259" key="3">
    <source>
        <dbReference type="PROSITE" id="PS50110"/>
    </source>
</evidence>
<dbReference type="EMBL" id="SGUG01000027">
    <property type="protein sequence ID" value="MDG0864127.1"/>
    <property type="molecule type" value="Genomic_DNA"/>
</dbReference>
<dbReference type="Proteomes" id="UP001152766">
    <property type="component" value="Unassembled WGS sequence"/>
</dbReference>
<dbReference type="SUPFAM" id="SSF52172">
    <property type="entry name" value="CheY-like"/>
    <property type="match status" value="1"/>
</dbReference>
<evidence type="ECO:0000313" key="5">
    <source>
        <dbReference type="Proteomes" id="UP001152766"/>
    </source>
</evidence>
<dbReference type="CDD" id="cd00156">
    <property type="entry name" value="REC"/>
    <property type="match status" value="1"/>
</dbReference>
<feature type="domain" description="Response regulatory" evidence="3">
    <location>
        <begin position="11"/>
        <end position="128"/>
    </location>
</feature>
<evidence type="ECO:0000313" key="4">
    <source>
        <dbReference type="EMBL" id="MDG0864127.1"/>
    </source>
</evidence>
<comment type="caution">
    <text evidence="4">The sequence shown here is derived from an EMBL/GenBank/DDBJ whole genome shotgun (WGS) entry which is preliminary data.</text>
</comment>
<dbReference type="InterPro" id="IPR050595">
    <property type="entry name" value="Bact_response_regulator"/>
</dbReference>
<sequence length="136" mass="14179">MPGSFCMSPKTVLYVEDDPLNVMLMQGILDLGAGCRLRVARNGAEARSAVAAADVDLLLCDLRLPDVAGDALLAELRVAGLASGVPALLVTAESEDVATRLARAGGFDGCWTKPLDVAATLRSLAHWLGHDPRPGS</sequence>
<dbReference type="InterPro" id="IPR011006">
    <property type="entry name" value="CheY-like_superfamily"/>
</dbReference>
<name>A0A9X4LIH2_9BURK</name>
<dbReference type="InterPro" id="IPR001789">
    <property type="entry name" value="Sig_transdc_resp-reg_receiver"/>
</dbReference>
<keyword evidence="1 2" id="KW-0597">Phosphoprotein</keyword>
<reference evidence="4" key="1">
    <citation type="submission" date="2019-02" db="EMBL/GenBank/DDBJ databases">
        <title>Draft genome of the type strain Pelomonas aquatica CCUG 52575T.</title>
        <authorList>
            <person name="Gomila M."/>
            <person name="Lalucat J."/>
        </authorList>
    </citation>
    <scope>NUCLEOTIDE SEQUENCE</scope>
    <source>
        <strain evidence="4">CCUG 52575</strain>
    </source>
</reference>
<evidence type="ECO:0000256" key="2">
    <source>
        <dbReference type="PROSITE-ProRule" id="PRU00169"/>
    </source>
</evidence>
<dbReference type="AlphaFoldDB" id="A0A9X4LIH2"/>
<dbReference type="GO" id="GO:0000160">
    <property type="term" value="P:phosphorelay signal transduction system"/>
    <property type="evidence" value="ECO:0007669"/>
    <property type="project" value="InterPro"/>
</dbReference>
<feature type="modified residue" description="4-aspartylphosphate" evidence="2">
    <location>
        <position position="61"/>
    </location>
</feature>
<dbReference type="PANTHER" id="PTHR44591">
    <property type="entry name" value="STRESS RESPONSE REGULATOR PROTEIN 1"/>
    <property type="match status" value="1"/>
</dbReference>